<keyword evidence="2 6" id="KW-0812">Transmembrane</keyword>
<protein>
    <submittedName>
        <fullName evidence="8">Uncharacterized integral membrane protein</fullName>
    </submittedName>
</protein>
<evidence type="ECO:0000313" key="9">
    <source>
        <dbReference type="Proteomes" id="UP000199103"/>
    </source>
</evidence>
<keyword evidence="1" id="KW-1003">Cell membrane</keyword>
<dbReference type="RefSeq" id="WP_091525705.1">
    <property type="nucleotide sequence ID" value="NZ_LT629772.1"/>
</dbReference>
<dbReference type="AlphaFoldDB" id="A0A1H1UKK6"/>
<gene>
    <name evidence="8" type="ORF">SAMN04489812_2806</name>
</gene>
<evidence type="ECO:0000256" key="4">
    <source>
        <dbReference type="ARBA" id="ARBA00023136"/>
    </source>
</evidence>
<dbReference type="InterPro" id="IPR010445">
    <property type="entry name" value="LapA_dom"/>
</dbReference>
<dbReference type="EMBL" id="LT629772">
    <property type="protein sequence ID" value="SDS72349.1"/>
    <property type="molecule type" value="Genomic_DNA"/>
</dbReference>
<evidence type="ECO:0000256" key="5">
    <source>
        <dbReference type="SAM" id="MobiDB-lite"/>
    </source>
</evidence>
<sequence length="151" mass="15981">MTSSDPTREPGSETGGRLRKSNTRDAEDSESSTDLVPRDQTGDVVDPTERGRTPTGRKGGGTTAAANRQTRIGAAWAAVAVGVVVLVLLLIFILQNLDPVTVTYFGARGTMPLGVLLLFAAAGGALLVIVLGVARMLQLRLLARRDRKSLR</sequence>
<organism evidence="8 9">
    <name type="scientific">Microlunatus soli</name>
    <dbReference type="NCBI Taxonomy" id="630515"/>
    <lineage>
        <taxon>Bacteria</taxon>
        <taxon>Bacillati</taxon>
        <taxon>Actinomycetota</taxon>
        <taxon>Actinomycetes</taxon>
        <taxon>Propionibacteriales</taxon>
        <taxon>Propionibacteriaceae</taxon>
        <taxon>Microlunatus</taxon>
    </lineage>
</organism>
<keyword evidence="3 6" id="KW-1133">Transmembrane helix</keyword>
<proteinExistence type="predicted"/>
<dbReference type="Pfam" id="PF06305">
    <property type="entry name" value="LapA_dom"/>
    <property type="match status" value="1"/>
</dbReference>
<dbReference type="Proteomes" id="UP000199103">
    <property type="component" value="Chromosome I"/>
</dbReference>
<evidence type="ECO:0000313" key="8">
    <source>
        <dbReference type="EMBL" id="SDS72349.1"/>
    </source>
</evidence>
<evidence type="ECO:0000256" key="3">
    <source>
        <dbReference type="ARBA" id="ARBA00022989"/>
    </source>
</evidence>
<evidence type="ECO:0000256" key="1">
    <source>
        <dbReference type="ARBA" id="ARBA00022475"/>
    </source>
</evidence>
<keyword evidence="9" id="KW-1185">Reference proteome</keyword>
<feature type="compositionally biased region" description="Basic and acidic residues" evidence="5">
    <location>
        <begin position="36"/>
        <end position="52"/>
    </location>
</feature>
<keyword evidence="4 6" id="KW-0472">Membrane</keyword>
<feature type="domain" description="Lipopolysaccharide assembly protein A" evidence="7">
    <location>
        <begin position="95"/>
        <end position="150"/>
    </location>
</feature>
<evidence type="ECO:0000259" key="7">
    <source>
        <dbReference type="Pfam" id="PF06305"/>
    </source>
</evidence>
<accession>A0A1H1UKK6</accession>
<evidence type="ECO:0000256" key="6">
    <source>
        <dbReference type="SAM" id="Phobius"/>
    </source>
</evidence>
<feature type="transmembrane region" description="Helical" evidence="6">
    <location>
        <begin position="114"/>
        <end position="137"/>
    </location>
</feature>
<feature type="transmembrane region" description="Helical" evidence="6">
    <location>
        <begin position="74"/>
        <end position="94"/>
    </location>
</feature>
<reference evidence="8 9" key="1">
    <citation type="submission" date="2016-10" db="EMBL/GenBank/DDBJ databases">
        <authorList>
            <person name="de Groot N.N."/>
        </authorList>
    </citation>
    <scope>NUCLEOTIDE SEQUENCE [LARGE SCALE GENOMIC DNA]</scope>
    <source>
        <strain evidence="8 9">DSM 21800</strain>
    </source>
</reference>
<feature type="compositionally biased region" description="Basic and acidic residues" evidence="5">
    <location>
        <begin position="1"/>
        <end position="11"/>
    </location>
</feature>
<dbReference type="GO" id="GO:0005886">
    <property type="term" value="C:plasma membrane"/>
    <property type="evidence" value="ECO:0007669"/>
    <property type="project" value="InterPro"/>
</dbReference>
<feature type="region of interest" description="Disordered" evidence="5">
    <location>
        <begin position="1"/>
        <end position="65"/>
    </location>
</feature>
<dbReference type="STRING" id="630515.SAMN04489812_2806"/>
<name>A0A1H1UKK6_9ACTN</name>
<evidence type="ECO:0000256" key="2">
    <source>
        <dbReference type="ARBA" id="ARBA00022692"/>
    </source>
</evidence>